<name>A0A067SSR2_GALM3</name>
<dbReference type="EMBL" id="KL142400">
    <property type="protein sequence ID" value="KDR69823.1"/>
    <property type="molecule type" value="Genomic_DNA"/>
</dbReference>
<feature type="transmembrane region" description="Helical" evidence="1">
    <location>
        <begin position="28"/>
        <end position="47"/>
    </location>
</feature>
<proteinExistence type="predicted"/>
<feature type="transmembrane region" description="Helical" evidence="1">
    <location>
        <begin position="134"/>
        <end position="154"/>
    </location>
</feature>
<keyword evidence="1" id="KW-0812">Transmembrane</keyword>
<evidence type="ECO:0000256" key="1">
    <source>
        <dbReference type="SAM" id="Phobius"/>
    </source>
</evidence>
<dbReference type="AlphaFoldDB" id="A0A067SSR2"/>
<keyword evidence="1" id="KW-0472">Membrane</keyword>
<dbReference type="Proteomes" id="UP000027222">
    <property type="component" value="Unassembled WGS sequence"/>
</dbReference>
<sequence length="190" mass="20508">MLRKLWLAHEDDKLEAWSAFYETTKESFRSTAVLAALIASAAGALLATPASENVVPRTLLLISLTCSIIAASTSTTLLSSMTYTDPSLIAHQWSLMGIKYVILLCAPAGWLSNSLLAFEVALLAIVWASDALPAKVIITTLIGFAFIMAFALPISMGGIEDEFHILLGIHKSANHRTLLPSPEAARIRQE</sequence>
<keyword evidence="3" id="KW-1185">Reference proteome</keyword>
<evidence type="ECO:0000313" key="2">
    <source>
        <dbReference type="EMBL" id="KDR69823.1"/>
    </source>
</evidence>
<accession>A0A067SSR2</accession>
<reference evidence="3" key="1">
    <citation type="journal article" date="2014" name="Proc. Natl. Acad. Sci. U.S.A.">
        <title>Extensive sampling of basidiomycete genomes demonstrates inadequacy of the white-rot/brown-rot paradigm for wood decay fungi.</title>
        <authorList>
            <person name="Riley R."/>
            <person name="Salamov A.A."/>
            <person name="Brown D.W."/>
            <person name="Nagy L.G."/>
            <person name="Floudas D."/>
            <person name="Held B.W."/>
            <person name="Levasseur A."/>
            <person name="Lombard V."/>
            <person name="Morin E."/>
            <person name="Otillar R."/>
            <person name="Lindquist E.A."/>
            <person name="Sun H."/>
            <person name="LaButti K.M."/>
            <person name="Schmutz J."/>
            <person name="Jabbour D."/>
            <person name="Luo H."/>
            <person name="Baker S.E."/>
            <person name="Pisabarro A.G."/>
            <person name="Walton J.D."/>
            <person name="Blanchette R.A."/>
            <person name="Henrissat B."/>
            <person name="Martin F."/>
            <person name="Cullen D."/>
            <person name="Hibbett D.S."/>
            <person name="Grigoriev I.V."/>
        </authorList>
    </citation>
    <scope>NUCLEOTIDE SEQUENCE [LARGE SCALE GENOMIC DNA]</scope>
    <source>
        <strain evidence="3">CBS 339.88</strain>
    </source>
</reference>
<evidence type="ECO:0000313" key="3">
    <source>
        <dbReference type="Proteomes" id="UP000027222"/>
    </source>
</evidence>
<organism evidence="2 3">
    <name type="scientific">Galerina marginata (strain CBS 339.88)</name>
    <dbReference type="NCBI Taxonomy" id="685588"/>
    <lineage>
        <taxon>Eukaryota</taxon>
        <taxon>Fungi</taxon>
        <taxon>Dikarya</taxon>
        <taxon>Basidiomycota</taxon>
        <taxon>Agaricomycotina</taxon>
        <taxon>Agaricomycetes</taxon>
        <taxon>Agaricomycetidae</taxon>
        <taxon>Agaricales</taxon>
        <taxon>Agaricineae</taxon>
        <taxon>Strophariaceae</taxon>
        <taxon>Galerina</taxon>
    </lineage>
</organism>
<keyword evidence="1" id="KW-1133">Transmembrane helix</keyword>
<feature type="transmembrane region" description="Helical" evidence="1">
    <location>
        <begin position="59"/>
        <end position="79"/>
    </location>
</feature>
<dbReference type="HOGENOM" id="CLU_1428083_0_0_1"/>
<protein>
    <submittedName>
        <fullName evidence="2">Uncharacterized protein</fullName>
    </submittedName>
</protein>
<gene>
    <name evidence="2" type="ORF">GALMADRAFT_230481</name>
</gene>
<feature type="transmembrane region" description="Helical" evidence="1">
    <location>
        <begin position="100"/>
        <end position="128"/>
    </location>
</feature>